<reference evidence="2 3" key="1">
    <citation type="submission" date="2024-01" db="EMBL/GenBank/DDBJ databases">
        <title>A draft genome for the cacao thread blight pathogen Marasmiellus scandens.</title>
        <authorList>
            <person name="Baruah I.K."/>
            <person name="Leung J."/>
            <person name="Bukari Y."/>
            <person name="Amoako-Attah I."/>
            <person name="Meinhardt L.W."/>
            <person name="Bailey B.A."/>
            <person name="Cohen S.P."/>
        </authorList>
    </citation>
    <scope>NUCLEOTIDE SEQUENCE [LARGE SCALE GENOMIC DNA]</scope>
    <source>
        <strain evidence="2 3">GH-19</strain>
    </source>
</reference>
<sequence length="93" mass="10560">MINQCNNALKSTDWSTESLQRVKNDFPKKHPLLHPETDLKAKKRKSQTSVAELEEDSRSSTSASRKTSRKKTKTSGRTTAPPTMDSLQERENE</sequence>
<comment type="caution">
    <text evidence="2">The sequence shown here is derived from an EMBL/GenBank/DDBJ whole genome shotgun (WGS) entry which is preliminary data.</text>
</comment>
<name>A0ABR1IYY6_9AGAR</name>
<dbReference type="EMBL" id="JBANRG010000062">
    <property type="protein sequence ID" value="KAK7441538.1"/>
    <property type="molecule type" value="Genomic_DNA"/>
</dbReference>
<keyword evidence="3" id="KW-1185">Reference proteome</keyword>
<evidence type="ECO:0000313" key="3">
    <source>
        <dbReference type="Proteomes" id="UP001498398"/>
    </source>
</evidence>
<evidence type="ECO:0000313" key="2">
    <source>
        <dbReference type="EMBL" id="KAK7441538.1"/>
    </source>
</evidence>
<evidence type="ECO:0000256" key="1">
    <source>
        <dbReference type="SAM" id="MobiDB-lite"/>
    </source>
</evidence>
<organism evidence="2 3">
    <name type="scientific">Marasmiellus scandens</name>
    <dbReference type="NCBI Taxonomy" id="2682957"/>
    <lineage>
        <taxon>Eukaryota</taxon>
        <taxon>Fungi</taxon>
        <taxon>Dikarya</taxon>
        <taxon>Basidiomycota</taxon>
        <taxon>Agaricomycotina</taxon>
        <taxon>Agaricomycetes</taxon>
        <taxon>Agaricomycetidae</taxon>
        <taxon>Agaricales</taxon>
        <taxon>Marasmiineae</taxon>
        <taxon>Omphalotaceae</taxon>
        <taxon>Marasmiellus</taxon>
    </lineage>
</organism>
<proteinExistence type="predicted"/>
<feature type="region of interest" description="Disordered" evidence="1">
    <location>
        <begin position="25"/>
        <end position="93"/>
    </location>
</feature>
<dbReference type="Proteomes" id="UP001498398">
    <property type="component" value="Unassembled WGS sequence"/>
</dbReference>
<protein>
    <submittedName>
        <fullName evidence="2">Uncharacterized protein</fullName>
    </submittedName>
</protein>
<accession>A0ABR1IYY6</accession>
<feature type="compositionally biased region" description="Basic and acidic residues" evidence="1">
    <location>
        <begin position="25"/>
        <end position="40"/>
    </location>
</feature>
<gene>
    <name evidence="2" type="ORF">VKT23_016531</name>
</gene>